<keyword evidence="4" id="KW-1133">Transmembrane helix</keyword>
<dbReference type="EC" id="2.7.7.65" evidence="1"/>
<evidence type="ECO:0000259" key="5">
    <source>
        <dbReference type="PROSITE" id="PS50887"/>
    </source>
</evidence>
<evidence type="ECO:0000313" key="6">
    <source>
        <dbReference type="EMBL" id="OWK36046.1"/>
    </source>
</evidence>
<dbReference type="PANTHER" id="PTHR45138:SF9">
    <property type="entry name" value="DIGUANYLATE CYCLASE DGCM-RELATED"/>
    <property type="match status" value="1"/>
</dbReference>
<dbReference type="Proteomes" id="UP000214646">
    <property type="component" value="Unassembled WGS sequence"/>
</dbReference>
<comment type="catalytic activity">
    <reaction evidence="2">
        <text>2 GTP = 3',3'-c-di-GMP + 2 diphosphate</text>
        <dbReference type="Rhea" id="RHEA:24898"/>
        <dbReference type="ChEBI" id="CHEBI:33019"/>
        <dbReference type="ChEBI" id="CHEBI:37565"/>
        <dbReference type="ChEBI" id="CHEBI:58805"/>
        <dbReference type="EC" id="2.7.7.65"/>
    </reaction>
</comment>
<dbReference type="OrthoDB" id="1634656at2"/>
<dbReference type="PANTHER" id="PTHR45138">
    <property type="entry name" value="REGULATORY COMPONENTS OF SENSORY TRANSDUCTION SYSTEM"/>
    <property type="match status" value="1"/>
</dbReference>
<dbReference type="CDD" id="cd01949">
    <property type="entry name" value="GGDEF"/>
    <property type="match status" value="1"/>
</dbReference>
<feature type="transmembrane region" description="Helical" evidence="4">
    <location>
        <begin position="38"/>
        <end position="58"/>
    </location>
</feature>
<protein>
    <recommendedName>
        <fullName evidence="1">diguanylate cyclase</fullName>
        <ecNumber evidence="1">2.7.7.65</ecNumber>
    </recommendedName>
</protein>
<evidence type="ECO:0000256" key="2">
    <source>
        <dbReference type="ARBA" id="ARBA00034247"/>
    </source>
</evidence>
<evidence type="ECO:0000256" key="1">
    <source>
        <dbReference type="ARBA" id="ARBA00012528"/>
    </source>
</evidence>
<comment type="caution">
    <text evidence="6">The sequence shown here is derived from an EMBL/GenBank/DDBJ whole genome shotgun (WGS) entry which is preliminary data.</text>
</comment>
<feature type="transmembrane region" description="Helical" evidence="4">
    <location>
        <begin position="155"/>
        <end position="174"/>
    </location>
</feature>
<evidence type="ECO:0000256" key="3">
    <source>
        <dbReference type="SAM" id="Coils"/>
    </source>
</evidence>
<evidence type="ECO:0000256" key="4">
    <source>
        <dbReference type="SAM" id="Phobius"/>
    </source>
</evidence>
<keyword evidence="7" id="KW-1185">Reference proteome</keyword>
<dbReference type="RefSeq" id="WP_088259114.1">
    <property type="nucleotide sequence ID" value="NZ_NIDE01000017.1"/>
</dbReference>
<dbReference type="InterPro" id="IPR029787">
    <property type="entry name" value="Nucleotide_cyclase"/>
</dbReference>
<feature type="transmembrane region" description="Helical" evidence="4">
    <location>
        <begin position="194"/>
        <end position="216"/>
    </location>
</feature>
<dbReference type="GO" id="GO:0052621">
    <property type="term" value="F:diguanylate cyclase activity"/>
    <property type="evidence" value="ECO:0007669"/>
    <property type="project" value="UniProtKB-EC"/>
</dbReference>
<sequence length="402" mass="43826">MNEYAHYDFLTTLIQTTGIVLVAGLLLPMTRAIPGQFLWYWSCGWMCQAVALLAIFGATQFPAARVPFLIGHEFTEYLFGLLLWAGCREAATENRLCLRDAIVLAPFAAYSTVSVLLLGDVTHLRPFHDAAIGTLFVLALASTRDFRMDLQTPTIGLWVVRGALVGLALLHWHYAMIDGYAVFGRTNEPPQYMAFAPLYDVLCEVVLAFGMVMLAADRMRGALEAKNRQLAAATEELAAAARTDALTGLLNRRAFDDLAREHVDKLFAGSIAIIDLNNLKPLNDTHGHAAGDVALQLIARALRVHFRVTDPIFRTGGDEFAVVMIGCGEADLRERMTRLDDALLNQRLPGVAGVTNLSLAWGVAGFTAIGELPAAVQRADAAMYTCKRQKKMAAPPEPALAP</sequence>
<reference evidence="7" key="1">
    <citation type="submission" date="2017-06" db="EMBL/GenBank/DDBJ databases">
        <title>Genome analysis of Fimbriiglobus ruber SP5, the first member of the order Planctomycetales with confirmed chitinolytic capability.</title>
        <authorList>
            <person name="Ravin N.V."/>
            <person name="Rakitin A.L."/>
            <person name="Ivanova A.A."/>
            <person name="Beletsky A.V."/>
            <person name="Kulichevskaya I.S."/>
            <person name="Mardanov A.V."/>
            <person name="Dedysh S.N."/>
        </authorList>
    </citation>
    <scope>NUCLEOTIDE SEQUENCE [LARGE SCALE GENOMIC DNA]</scope>
    <source>
        <strain evidence="7">SP5</strain>
    </source>
</reference>
<dbReference type="Gene3D" id="3.30.70.270">
    <property type="match status" value="1"/>
</dbReference>
<accession>A0A225DFC4</accession>
<dbReference type="AlphaFoldDB" id="A0A225DFC4"/>
<dbReference type="EMBL" id="NIDE01000017">
    <property type="protein sequence ID" value="OWK36046.1"/>
    <property type="molecule type" value="Genomic_DNA"/>
</dbReference>
<dbReference type="InterPro" id="IPR050469">
    <property type="entry name" value="Diguanylate_Cyclase"/>
</dbReference>
<proteinExistence type="predicted"/>
<dbReference type="InterPro" id="IPR000160">
    <property type="entry name" value="GGDEF_dom"/>
</dbReference>
<dbReference type="SUPFAM" id="SSF55073">
    <property type="entry name" value="Nucleotide cyclase"/>
    <property type="match status" value="1"/>
</dbReference>
<dbReference type="Pfam" id="PF00990">
    <property type="entry name" value="GGDEF"/>
    <property type="match status" value="1"/>
</dbReference>
<dbReference type="NCBIfam" id="TIGR00254">
    <property type="entry name" value="GGDEF"/>
    <property type="match status" value="1"/>
</dbReference>
<feature type="coiled-coil region" evidence="3">
    <location>
        <begin position="216"/>
        <end position="243"/>
    </location>
</feature>
<organism evidence="6 7">
    <name type="scientific">Fimbriiglobus ruber</name>
    <dbReference type="NCBI Taxonomy" id="1908690"/>
    <lineage>
        <taxon>Bacteria</taxon>
        <taxon>Pseudomonadati</taxon>
        <taxon>Planctomycetota</taxon>
        <taxon>Planctomycetia</taxon>
        <taxon>Gemmatales</taxon>
        <taxon>Gemmataceae</taxon>
        <taxon>Fimbriiglobus</taxon>
    </lineage>
</organism>
<feature type="domain" description="GGDEF" evidence="5">
    <location>
        <begin position="267"/>
        <end position="398"/>
    </location>
</feature>
<keyword evidence="4" id="KW-0812">Transmembrane</keyword>
<feature type="transmembrane region" description="Helical" evidence="4">
    <location>
        <begin position="6"/>
        <end position="26"/>
    </location>
</feature>
<gene>
    <name evidence="6" type="ORF">FRUB_08609</name>
</gene>
<dbReference type="PROSITE" id="PS50887">
    <property type="entry name" value="GGDEF"/>
    <property type="match status" value="1"/>
</dbReference>
<dbReference type="SMART" id="SM00267">
    <property type="entry name" value="GGDEF"/>
    <property type="match status" value="1"/>
</dbReference>
<evidence type="ECO:0000313" key="7">
    <source>
        <dbReference type="Proteomes" id="UP000214646"/>
    </source>
</evidence>
<dbReference type="InterPro" id="IPR043128">
    <property type="entry name" value="Rev_trsase/Diguanyl_cyclase"/>
</dbReference>
<keyword evidence="3" id="KW-0175">Coiled coil</keyword>
<keyword evidence="4" id="KW-0472">Membrane</keyword>
<name>A0A225DFC4_9BACT</name>